<reference evidence="1 2" key="1">
    <citation type="submission" date="2014-09" db="EMBL/GenBank/DDBJ databases">
        <title>Vibrio maritimus JCM 19235. (C45) whole genome shotgun sequence.</title>
        <authorList>
            <person name="Sawabe T."/>
            <person name="Meirelles P."/>
            <person name="Nakanishi M."/>
            <person name="Sayaka M."/>
            <person name="Hattori M."/>
            <person name="Ohkuma M."/>
        </authorList>
    </citation>
    <scope>NUCLEOTIDE SEQUENCE [LARGE SCALE GENOMIC DNA]</scope>
    <source>
        <strain evidence="2">JCM19235</strain>
    </source>
</reference>
<dbReference type="Proteomes" id="UP000029228">
    <property type="component" value="Unassembled WGS sequence"/>
</dbReference>
<comment type="caution">
    <text evidence="1">The sequence shown here is derived from an EMBL/GenBank/DDBJ whole genome shotgun (WGS) entry which is preliminary data.</text>
</comment>
<protein>
    <submittedName>
        <fullName evidence="1">Short-chain dehydrogenase/reductase SDR</fullName>
    </submittedName>
</protein>
<organism evidence="1 2">
    <name type="scientific">Vibrio maritimus</name>
    <dbReference type="NCBI Taxonomy" id="990268"/>
    <lineage>
        <taxon>Bacteria</taxon>
        <taxon>Pseudomonadati</taxon>
        <taxon>Pseudomonadota</taxon>
        <taxon>Gammaproteobacteria</taxon>
        <taxon>Vibrionales</taxon>
        <taxon>Vibrionaceae</taxon>
        <taxon>Vibrio</taxon>
    </lineage>
</organism>
<evidence type="ECO:0000313" key="2">
    <source>
        <dbReference type="Proteomes" id="UP000029228"/>
    </source>
</evidence>
<sequence length="38" mass="4099">MGGVLAADDVARAVEFAYAQPQNVCIREIVLAPTRQQP</sequence>
<dbReference type="AlphaFoldDB" id="A0A090S4Y9"/>
<dbReference type="STRING" id="990268.JCM19235_4753"/>
<keyword evidence="2" id="KW-1185">Reference proteome</keyword>
<name>A0A090S4Y9_9VIBR</name>
<accession>A0A090S4Y9</accession>
<dbReference type="EMBL" id="BBMR01000015">
    <property type="protein sequence ID" value="GAL22795.1"/>
    <property type="molecule type" value="Genomic_DNA"/>
</dbReference>
<proteinExistence type="predicted"/>
<reference evidence="1 2" key="2">
    <citation type="submission" date="2014-09" db="EMBL/GenBank/DDBJ databases">
        <authorList>
            <consortium name="NBRP consortium"/>
            <person name="Sawabe T."/>
            <person name="Meirelles P."/>
            <person name="Nakanishi M."/>
            <person name="Sayaka M."/>
            <person name="Hattori M."/>
            <person name="Ohkuma M."/>
        </authorList>
    </citation>
    <scope>NUCLEOTIDE SEQUENCE [LARGE SCALE GENOMIC DNA]</scope>
    <source>
        <strain evidence="2">JCM19235</strain>
    </source>
</reference>
<gene>
    <name evidence="1" type="ORF">JCM19235_4753</name>
</gene>
<evidence type="ECO:0000313" key="1">
    <source>
        <dbReference type="EMBL" id="GAL22795.1"/>
    </source>
</evidence>